<organism evidence="6 7">
    <name type="scientific">Rubroshorea leprosula</name>
    <dbReference type="NCBI Taxonomy" id="152421"/>
    <lineage>
        <taxon>Eukaryota</taxon>
        <taxon>Viridiplantae</taxon>
        <taxon>Streptophyta</taxon>
        <taxon>Embryophyta</taxon>
        <taxon>Tracheophyta</taxon>
        <taxon>Spermatophyta</taxon>
        <taxon>Magnoliopsida</taxon>
        <taxon>eudicotyledons</taxon>
        <taxon>Gunneridae</taxon>
        <taxon>Pentapetalae</taxon>
        <taxon>rosids</taxon>
        <taxon>malvids</taxon>
        <taxon>Malvales</taxon>
        <taxon>Dipterocarpaceae</taxon>
        <taxon>Rubroshorea</taxon>
    </lineage>
</organism>
<comment type="caution">
    <text evidence="3">Lacks conserved residue(s) required for the propagation of feature annotation.</text>
</comment>
<dbReference type="PANTHER" id="PTHR45339:SF1">
    <property type="entry name" value="HYBRID SIGNAL TRANSDUCTION HISTIDINE KINASE J"/>
    <property type="match status" value="1"/>
</dbReference>
<sequence>MNTKKHHITTTNPPKLNGFLRDSYPFPSNNVRTKEVACLEDAYAVAEAVETFSEPESLFSHSPDPDDENAIRREKQYQDDSDIEFKNLTTSMSDHIEASREFGTTSKISESQISPQRQGKPDTVSQTMSNGSPVVEGSILKPRILVVEDNKVNVRVTRSMMKQLGHTIGVVNNGVEAVRAVQSHTYDLILMMFACQ</sequence>
<evidence type="ECO:0000256" key="4">
    <source>
        <dbReference type="SAM" id="MobiDB-lite"/>
    </source>
</evidence>
<dbReference type="PANTHER" id="PTHR45339">
    <property type="entry name" value="HYBRID SIGNAL TRANSDUCTION HISTIDINE KINASE J"/>
    <property type="match status" value="1"/>
</dbReference>
<comment type="caution">
    <text evidence="6">The sequence shown here is derived from an EMBL/GenBank/DDBJ whole genome shotgun (WGS) entry which is preliminary data.</text>
</comment>
<dbReference type="CDD" id="cd17546">
    <property type="entry name" value="REC_hyHK_CKI1_RcsC-like"/>
    <property type="match status" value="1"/>
</dbReference>
<evidence type="ECO:0000313" key="7">
    <source>
        <dbReference type="Proteomes" id="UP001054252"/>
    </source>
</evidence>
<reference evidence="6 7" key="1">
    <citation type="journal article" date="2021" name="Commun. Biol.">
        <title>The genome of Shorea leprosula (Dipterocarpaceae) highlights the ecological relevance of drought in aseasonal tropical rainforests.</title>
        <authorList>
            <person name="Ng K.K.S."/>
            <person name="Kobayashi M.J."/>
            <person name="Fawcett J.A."/>
            <person name="Hatakeyama M."/>
            <person name="Paape T."/>
            <person name="Ng C.H."/>
            <person name="Ang C.C."/>
            <person name="Tnah L.H."/>
            <person name="Lee C.T."/>
            <person name="Nishiyama T."/>
            <person name="Sese J."/>
            <person name="O'Brien M.J."/>
            <person name="Copetti D."/>
            <person name="Mohd Noor M.I."/>
            <person name="Ong R.C."/>
            <person name="Putra M."/>
            <person name="Sireger I.Z."/>
            <person name="Indrioko S."/>
            <person name="Kosugi Y."/>
            <person name="Izuno A."/>
            <person name="Isagi Y."/>
            <person name="Lee S.L."/>
            <person name="Shimizu K.K."/>
        </authorList>
    </citation>
    <scope>NUCLEOTIDE SEQUENCE [LARGE SCALE GENOMIC DNA]</scope>
    <source>
        <strain evidence="6">214</strain>
    </source>
</reference>
<accession>A0AAV5HQI5</accession>
<keyword evidence="2" id="KW-0902">Two-component regulatory system</keyword>
<keyword evidence="7" id="KW-1185">Reference proteome</keyword>
<dbReference type="InterPro" id="IPR011006">
    <property type="entry name" value="CheY-like_superfamily"/>
</dbReference>
<feature type="compositionally biased region" description="Polar residues" evidence="4">
    <location>
        <begin position="103"/>
        <end position="132"/>
    </location>
</feature>
<feature type="region of interest" description="Disordered" evidence="4">
    <location>
        <begin position="103"/>
        <end position="133"/>
    </location>
</feature>
<evidence type="ECO:0000256" key="2">
    <source>
        <dbReference type="ARBA" id="ARBA00023012"/>
    </source>
</evidence>
<evidence type="ECO:0000256" key="1">
    <source>
        <dbReference type="ARBA" id="ARBA00022553"/>
    </source>
</evidence>
<protein>
    <recommendedName>
        <fullName evidence="5">Response regulatory domain-containing protein</fullName>
    </recommendedName>
</protein>
<dbReference type="SUPFAM" id="SSF52172">
    <property type="entry name" value="CheY-like"/>
    <property type="match status" value="1"/>
</dbReference>
<proteinExistence type="predicted"/>
<dbReference type="EMBL" id="BPVZ01000002">
    <property type="protein sequence ID" value="GKU87444.1"/>
    <property type="molecule type" value="Genomic_DNA"/>
</dbReference>
<dbReference type="Gene3D" id="3.40.50.2300">
    <property type="match status" value="1"/>
</dbReference>
<evidence type="ECO:0000256" key="3">
    <source>
        <dbReference type="PROSITE-ProRule" id="PRU00169"/>
    </source>
</evidence>
<dbReference type="InterPro" id="IPR001789">
    <property type="entry name" value="Sig_transdc_resp-reg_receiver"/>
</dbReference>
<keyword evidence="1" id="KW-0597">Phosphoprotein</keyword>
<gene>
    <name evidence="6" type="ORF">SLEP1_g1839</name>
</gene>
<dbReference type="AlphaFoldDB" id="A0AAV5HQI5"/>
<dbReference type="Proteomes" id="UP001054252">
    <property type="component" value="Unassembled WGS sequence"/>
</dbReference>
<evidence type="ECO:0000259" key="5">
    <source>
        <dbReference type="PROSITE" id="PS50110"/>
    </source>
</evidence>
<dbReference type="GO" id="GO:0000160">
    <property type="term" value="P:phosphorelay signal transduction system"/>
    <property type="evidence" value="ECO:0007669"/>
    <property type="project" value="UniProtKB-KW"/>
</dbReference>
<evidence type="ECO:0000313" key="6">
    <source>
        <dbReference type="EMBL" id="GKU87444.1"/>
    </source>
</evidence>
<feature type="domain" description="Response regulatory" evidence="5">
    <location>
        <begin position="143"/>
        <end position="196"/>
    </location>
</feature>
<name>A0AAV5HQI5_9ROSI</name>
<dbReference type="PROSITE" id="PS50110">
    <property type="entry name" value="RESPONSE_REGULATORY"/>
    <property type="match status" value="1"/>
</dbReference>